<evidence type="ECO:0000313" key="2">
    <source>
        <dbReference type="WBParaSite" id="PEQ_0000791401-mRNA-1"/>
    </source>
</evidence>
<evidence type="ECO:0000313" key="1">
    <source>
        <dbReference type="Proteomes" id="UP000887564"/>
    </source>
</evidence>
<name>A0A914RN33_PAREQ</name>
<proteinExistence type="predicted"/>
<reference evidence="2" key="1">
    <citation type="submission" date="2022-11" db="UniProtKB">
        <authorList>
            <consortium name="WormBaseParasite"/>
        </authorList>
    </citation>
    <scope>IDENTIFICATION</scope>
</reference>
<dbReference type="AlphaFoldDB" id="A0A914RN33"/>
<sequence>MSGIEVNEGIEGPFTPSKVLESRNQFLNLSHWNFRRNLMGDRKR</sequence>
<protein>
    <submittedName>
        <fullName evidence="2">Uncharacterized protein</fullName>
    </submittedName>
</protein>
<dbReference type="WBParaSite" id="PEQ_0000791401-mRNA-1">
    <property type="protein sequence ID" value="PEQ_0000791401-mRNA-1"/>
    <property type="gene ID" value="PEQ_0000791401"/>
</dbReference>
<accession>A0A914RN33</accession>
<dbReference type="Proteomes" id="UP000887564">
    <property type="component" value="Unplaced"/>
</dbReference>
<organism evidence="1 2">
    <name type="scientific">Parascaris equorum</name>
    <name type="common">Equine roundworm</name>
    <dbReference type="NCBI Taxonomy" id="6256"/>
    <lineage>
        <taxon>Eukaryota</taxon>
        <taxon>Metazoa</taxon>
        <taxon>Ecdysozoa</taxon>
        <taxon>Nematoda</taxon>
        <taxon>Chromadorea</taxon>
        <taxon>Rhabditida</taxon>
        <taxon>Spirurina</taxon>
        <taxon>Ascaridomorpha</taxon>
        <taxon>Ascaridoidea</taxon>
        <taxon>Ascarididae</taxon>
        <taxon>Parascaris</taxon>
    </lineage>
</organism>
<keyword evidence="1" id="KW-1185">Reference proteome</keyword>